<organism evidence="1 2">
    <name type="scientific">Sphaerodactylus townsendi</name>
    <dbReference type="NCBI Taxonomy" id="933632"/>
    <lineage>
        <taxon>Eukaryota</taxon>
        <taxon>Metazoa</taxon>
        <taxon>Chordata</taxon>
        <taxon>Craniata</taxon>
        <taxon>Vertebrata</taxon>
        <taxon>Euteleostomi</taxon>
        <taxon>Lepidosauria</taxon>
        <taxon>Squamata</taxon>
        <taxon>Bifurcata</taxon>
        <taxon>Gekkota</taxon>
        <taxon>Sphaerodactylidae</taxon>
        <taxon>Sphaerodactylus</taxon>
    </lineage>
</organism>
<keyword evidence="2" id="KW-1185">Reference proteome</keyword>
<name>A0ACB8F3Y6_9SAUR</name>
<evidence type="ECO:0000313" key="1">
    <source>
        <dbReference type="EMBL" id="KAH7999450.1"/>
    </source>
</evidence>
<comment type="caution">
    <text evidence="1">The sequence shown here is derived from an EMBL/GenBank/DDBJ whole genome shotgun (WGS) entry which is preliminary data.</text>
</comment>
<sequence>MCFLCCVWPHTGIDPPRNLTIDNVTTDSVTIHWASPIASFDHYRIAYKSAQGRVDSIVIAKRVTEYTLSHLQPATEYEISLKSVRGREESEPLSRIMYTGTQFLDEYEGTPGIYL</sequence>
<evidence type="ECO:0000313" key="2">
    <source>
        <dbReference type="Proteomes" id="UP000827872"/>
    </source>
</evidence>
<dbReference type="EMBL" id="CM037618">
    <property type="protein sequence ID" value="KAH7999450.1"/>
    <property type="molecule type" value="Genomic_DNA"/>
</dbReference>
<dbReference type="Proteomes" id="UP000827872">
    <property type="component" value="Linkage Group LG05"/>
</dbReference>
<proteinExistence type="predicted"/>
<gene>
    <name evidence="1" type="ORF">K3G42_010694</name>
</gene>
<accession>A0ACB8F3Y6</accession>
<reference evidence="1" key="1">
    <citation type="submission" date="2021-08" db="EMBL/GenBank/DDBJ databases">
        <title>The first chromosome-level gecko genome reveals the dynamic sex chromosomes of Neotropical dwarf geckos (Sphaerodactylidae: Sphaerodactylus).</title>
        <authorList>
            <person name="Pinto B.J."/>
            <person name="Keating S.E."/>
            <person name="Gamble T."/>
        </authorList>
    </citation>
    <scope>NUCLEOTIDE SEQUENCE</scope>
    <source>
        <strain evidence="1">TG3544</strain>
    </source>
</reference>
<protein>
    <submittedName>
        <fullName evidence="1">Uncharacterized protein</fullName>
    </submittedName>
</protein>